<dbReference type="InterPro" id="IPR011249">
    <property type="entry name" value="Metalloenz_LuxS/M16"/>
</dbReference>
<dbReference type="AlphaFoldDB" id="A0A2M8P2N8"/>
<dbReference type="SUPFAM" id="SSF63411">
    <property type="entry name" value="LuxS/MPP-like metallohydrolase"/>
    <property type="match status" value="2"/>
</dbReference>
<proteinExistence type="inferred from homology"/>
<dbReference type="InterPro" id="IPR050361">
    <property type="entry name" value="MPP/UQCRC_Complex"/>
</dbReference>
<comment type="caution">
    <text evidence="5">The sequence shown here is derived from an EMBL/GenBank/DDBJ whole genome shotgun (WGS) entry which is preliminary data.</text>
</comment>
<evidence type="ECO:0000256" key="1">
    <source>
        <dbReference type="ARBA" id="ARBA00007261"/>
    </source>
</evidence>
<dbReference type="PANTHER" id="PTHR11851:SF49">
    <property type="entry name" value="MITOCHONDRIAL-PROCESSING PEPTIDASE SUBUNIT ALPHA"/>
    <property type="match status" value="1"/>
</dbReference>
<comment type="similarity">
    <text evidence="1">Belongs to the peptidase M16 family.</text>
</comment>
<feature type="region of interest" description="Disordered" evidence="2">
    <location>
        <begin position="430"/>
        <end position="456"/>
    </location>
</feature>
<reference evidence="5 6" key="1">
    <citation type="submission" date="2017-11" db="EMBL/GenBank/DDBJ databases">
        <title>Evolution of Phototrophy in the Chloroflexi Phylum Driven by Horizontal Gene Transfer.</title>
        <authorList>
            <person name="Ward L.M."/>
            <person name="Hemp J."/>
            <person name="Shih P.M."/>
            <person name="Mcglynn S.E."/>
            <person name="Fischer W."/>
        </authorList>
    </citation>
    <scope>NUCLEOTIDE SEQUENCE [LARGE SCALE GENOMIC DNA]</scope>
    <source>
        <strain evidence="5">CP2_2F</strain>
    </source>
</reference>
<dbReference type="Pfam" id="PF00675">
    <property type="entry name" value="Peptidase_M16"/>
    <property type="match status" value="1"/>
</dbReference>
<dbReference type="GO" id="GO:0046872">
    <property type="term" value="F:metal ion binding"/>
    <property type="evidence" value="ECO:0007669"/>
    <property type="project" value="InterPro"/>
</dbReference>
<evidence type="ECO:0000259" key="4">
    <source>
        <dbReference type="Pfam" id="PF05193"/>
    </source>
</evidence>
<protein>
    <submittedName>
        <fullName evidence="5">Insulinase family protein</fullName>
    </submittedName>
</protein>
<evidence type="ECO:0000313" key="6">
    <source>
        <dbReference type="Proteomes" id="UP000228921"/>
    </source>
</evidence>
<dbReference type="EMBL" id="PGTK01000002">
    <property type="protein sequence ID" value="PJF31804.1"/>
    <property type="molecule type" value="Genomic_DNA"/>
</dbReference>
<dbReference type="Pfam" id="PF05193">
    <property type="entry name" value="Peptidase_M16_C"/>
    <property type="match status" value="1"/>
</dbReference>
<dbReference type="Proteomes" id="UP000228921">
    <property type="component" value="Unassembled WGS sequence"/>
</dbReference>
<feature type="domain" description="Peptidase M16 N-terminal" evidence="3">
    <location>
        <begin position="20"/>
        <end position="165"/>
    </location>
</feature>
<evidence type="ECO:0000259" key="3">
    <source>
        <dbReference type="Pfam" id="PF00675"/>
    </source>
</evidence>
<dbReference type="Gene3D" id="3.30.830.10">
    <property type="entry name" value="Metalloenzyme, LuxS/M16 peptidase-like"/>
    <property type="match status" value="2"/>
</dbReference>
<evidence type="ECO:0000313" key="5">
    <source>
        <dbReference type="EMBL" id="PJF31804.1"/>
    </source>
</evidence>
<feature type="domain" description="Peptidase M16 C-terminal" evidence="4">
    <location>
        <begin position="173"/>
        <end position="358"/>
    </location>
</feature>
<sequence>MTTHSKNGVTRHVLPNGLIVLLKESHKAPVISFWVLYRVGSRNEPSGKTGISHWVEHMMFKGTPNFPAGVLDKLIDREGGAWNAQTSLDYTAYFETMPADRIDLALRAEADRMINAQFVPEEVESERTVIISERQGLENSPSFGLGEEVQAAAFRVHGYHHEIIGDMADLETMTRDDLYAHYRTYYAPNNAILSAVGDFESAALLRRIEELYGNIPPADLPKPFVRPEPPQQGERRVRVERPGPTPMLSVVYKVPAVTHPDWIKLFMLDSILGGASGFGGGGIGNKTSRLYQALVKTELVAGFSSGMYPSADPYLYSIDLTLREGRTLEEVEAALDAELAKAINGEITQAELDKARKQARALFAYSTESVTNQAFWLAYFEHVAGSYEFFLTFEERLLSVTLEDIHDVARRYLRPQLRTVGWFVPTQDSGGGELEDALTGELLGDAQQDEADDDDE</sequence>
<dbReference type="PANTHER" id="PTHR11851">
    <property type="entry name" value="METALLOPROTEASE"/>
    <property type="match status" value="1"/>
</dbReference>
<accession>A0A2M8P2N8</accession>
<gene>
    <name evidence="5" type="ORF">CUN51_02350</name>
</gene>
<evidence type="ECO:0000256" key="2">
    <source>
        <dbReference type="SAM" id="MobiDB-lite"/>
    </source>
</evidence>
<name>A0A2M8P2N8_9CHLR</name>
<dbReference type="InterPro" id="IPR011765">
    <property type="entry name" value="Pept_M16_N"/>
</dbReference>
<feature type="compositionally biased region" description="Acidic residues" evidence="2">
    <location>
        <begin position="447"/>
        <end position="456"/>
    </location>
</feature>
<organism evidence="5 6">
    <name type="scientific">Candidatus Thermofonsia Clade 1 bacterium</name>
    <dbReference type="NCBI Taxonomy" id="2364210"/>
    <lineage>
        <taxon>Bacteria</taxon>
        <taxon>Bacillati</taxon>
        <taxon>Chloroflexota</taxon>
        <taxon>Candidatus Thermofontia</taxon>
        <taxon>Candidatus Thermofonsia Clade 1</taxon>
    </lineage>
</organism>
<dbReference type="InterPro" id="IPR007863">
    <property type="entry name" value="Peptidase_M16_C"/>
</dbReference>